<dbReference type="AlphaFoldDB" id="A0A9D4YMK7"/>
<evidence type="ECO:0000313" key="1">
    <source>
        <dbReference type="EMBL" id="KAH7983113.1"/>
    </source>
</evidence>
<gene>
    <name evidence="1" type="ORF">HPB52_009280</name>
</gene>
<keyword evidence="2" id="KW-1185">Reference proteome</keyword>
<protein>
    <submittedName>
        <fullName evidence="1">Uncharacterized protein</fullName>
    </submittedName>
</protein>
<name>A0A9D4YMK7_RHISA</name>
<comment type="caution">
    <text evidence="1">The sequence shown here is derived from an EMBL/GenBank/DDBJ whole genome shotgun (WGS) entry which is preliminary data.</text>
</comment>
<evidence type="ECO:0000313" key="2">
    <source>
        <dbReference type="Proteomes" id="UP000821837"/>
    </source>
</evidence>
<organism evidence="1 2">
    <name type="scientific">Rhipicephalus sanguineus</name>
    <name type="common">Brown dog tick</name>
    <name type="synonym">Ixodes sanguineus</name>
    <dbReference type="NCBI Taxonomy" id="34632"/>
    <lineage>
        <taxon>Eukaryota</taxon>
        <taxon>Metazoa</taxon>
        <taxon>Ecdysozoa</taxon>
        <taxon>Arthropoda</taxon>
        <taxon>Chelicerata</taxon>
        <taxon>Arachnida</taxon>
        <taxon>Acari</taxon>
        <taxon>Parasitiformes</taxon>
        <taxon>Ixodida</taxon>
        <taxon>Ixodoidea</taxon>
        <taxon>Ixodidae</taxon>
        <taxon>Rhipicephalinae</taxon>
        <taxon>Rhipicephalus</taxon>
        <taxon>Rhipicephalus</taxon>
    </lineage>
</organism>
<accession>A0A9D4YMK7</accession>
<reference evidence="1" key="1">
    <citation type="journal article" date="2020" name="Cell">
        <title>Large-Scale Comparative Analyses of Tick Genomes Elucidate Their Genetic Diversity and Vector Capacities.</title>
        <authorList>
            <consortium name="Tick Genome and Microbiome Consortium (TIGMIC)"/>
            <person name="Jia N."/>
            <person name="Wang J."/>
            <person name="Shi W."/>
            <person name="Du L."/>
            <person name="Sun Y."/>
            <person name="Zhan W."/>
            <person name="Jiang J.F."/>
            <person name="Wang Q."/>
            <person name="Zhang B."/>
            <person name="Ji P."/>
            <person name="Bell-Sakyi L."/>
            <person name="Cui X.M."/>
            <person name="Yuan T.T."/>
            <person name="Jiang B.G."/>
            <person name="Yang W.F."/>
            <person name="Lam T.T."/>
            <person name="Chang Q.C."/>
            <person name="Ding S.J."/>
            <person name="Wang X.J."/>
            <person name="Zhu J.G."/>
            <person name="Ruan X.D."/>
            <person name="Zhao L."/>
            <person name="Wei J.T."/>
            <person name="Ye R.Z."/>
            <person name="Que T.C."/>
            <person name="Du C.H."/>
            <person name="Zhou Y.H."/>
            <person name="Cheng J.X."/>
            <person name="Dai P.F."/>
            <person name="Guo W.B."/>
            <person name="Han X.H."/>
            <person name="Huang E.J."/>
            <person name="Li L.F."/>
            <person name="Wei W."/>
            <person name="Gao Y.C."/>
            <person name="Liu J.Z."/>
            <person name="Shao H.Z."/>
            <person name="Wang X."/>
            <person name="Wang C.C."/>
            <person name="Yang T.C."/>
            <person name="Huo Q.B."/>
            <person name="Li W."/>
            <person name="Chen H.Y."/>
            <person name="Chen S.E."/>
            <person name="Zhou L.G."/>
            <person name="Ni X.B."/>
            <person name="Tian J.H."/>
            <person name="Sheng Y."/>
            <person name="Liu T."/>
            <person name="Pan Y.S."/>
            <person name="Xia L.Y."/>
            <person name="Li J."/>
            <person name="Zhao F."/>
            <person name="Cao W.C."/>
        </authorList>
    </citation>
    <scope>NUCLEOTIDE SEQUENCE</scope>
    <source>
        <strain evidence="1">Rsan-2018</strain>
    </source>
</reference>
<sequence>MHYFSTSWDSVTSETVSNCFRKCGFRRQLASEDTECSEDDPVACASDTDDDIDEEFLSTGADAPFAELVSIDDNVPTCEPQSVAEIVAEVVGDNAAKEVGDEAPEDSGENESVSRPANFVEALAGLEALQSFFCTKNNENADKALQCVQKELFLSKGQHSGFSLPFNQCWKNHCSIAAAALSPGAQ</sequence>
<proteinExistence type="predicted"/>
<reference evidence="1" key="2">
    <citation type="submission" date="2021-09" db="EMBL/GenBank/DDBJ databases">
        <authorList>
            <person name="Jia N."/>
            <person name="Wang J."/>
            <person name="Shi W."/>
            <person name="Du L."/>
            <person name="Sun Y."/>
            <person name="Zhan W."/>
            <person name="Jiang J."/>
            <person name="Wang Q."/>
            <person name="Zhang B."/>
            <person name="Ji P."/>
            <person name="Sakyi L.B."/>
            <person name="Cui X."/>
            <person name="Yuan T."/>
            <person name="Jiang B."/>
            <person name="Yang W."/>
            <person name="Lam T.T.-Y."/>
            <person name="Chang Q."/>
            <person name="Ding S."/>
            <person name="Wang X."/>
            <person name="Zhu J."/>
            <person name="Ruan X."/>
            <person name="Zhao L."/>
            <person name="Wei J."/>
            <person name="Que T."/>
            <person name="Du C."/>
            <person name="Cheng J."/>
            <person name="Dai P."/>
            <person name="Han X."/>
            <person name="Huang E."/>
            <person name="Gao Y."/>
            <person name="Liu J."/>
            <person name="Shao H."/>
            <person name="Ye R."/>
            <person name="Li L."/>
            <person name="Wei W."/>
            <person name="Wang X."/>
            <person name="Wang C."/>
            <person name="Huo Q."/>
            <person name="Li W."/>
            <person name="Guo W."/>
            <person name="Chen H."/>
            <person name="Chen S."/>
            <person name="Zhou L."/>
            <person name="Zhou L."/>
            <person name="Ni X."/>
            <person name="Tian J."/>
            <person name="Zhou Y."/>
            <person name="Sheng Y."/>
            <person name="Liu T."/>
            <person name="Pan Y."/>
            <person name="Xia L."/>
            <person name="Li J."/>
            <person name="Zhao F."/>
            <person name="Cao W."/>
        </authorList>
    </citation>
    <scope>NUCLEOTIDE SEQUENCE</scope>
    <source>
        <strain evidence="1">Rsan-2018</strain>
        <tissue evidence="1">Larvae</tissue>
    </source>
</reference>
<dbReference type="Proteomes" id="UP000821837">
    <property type="component" value="Chromosome 1"/>
</dbReference>
<dbReference type="EMBL" id="JABSTV010001245">
    <property type="protein sequence ID" value="KAH7983113.1"/>
    <property type="molecule type" value="Genomic_DNA"/>
</dbReference>